<accession>A0ABU0GJ84</accession>
<feature type="domain" description="HTH tetR-type" evidence="3">
    <location>
        <begin position="14"/>
        <end position="74"/>
    </location>
</feature>
<sequence length="189" mass="20478">MPRITAASVPEHREAQRRAILDATRALLTERPDVEPTFADVAARAGLGRSSIYHYFPSREDLFRAVVVDALPRWREAVTAATDAAGTPLDKVVAYADANLTLVADGEHAVISSLATFHPRAFSDPWVADMHGRLMDPLLDALRDADLDAPEVVAELVTAVVHRASALVEGGADVGVVRDAMRRLLARRP</sequence>
<dbReference type="PANTHER" id="PTHR30055">
    <property type="entry name" value="HTH-TYPE TRANSCRIPTIONAL REGULATOR RUTR"/>
    <property type="match status" value="1"/>
</dbReference>
<dbReference type="PANTHER" id="PTHR30055:SF226">
    <property type="entry name" value="HTH-TYPE TRANSCRIPTIONAL REGULATOR PKSA"/>
    <property type="match status" value="1"/>
</dbReference>
<protein>
    <submittedName>
        <fullName evidence="4">AcrR family transcriptional regulator</fullName>
    </submittedName>
</protein>
<dbReference type="EMBL" id="JAUSVM010000001">
    <property type="protein sequence ID" value="MDQ0425433.1"/>
    <property type="molecule type" value="Genomic_DNA"/>
</dbReference>
<evidence type="ECO:0000256" key="1">
    <source>
        <dbReference type="ARBA" id="ARBA00023125"/>
    </source>
</evidence>
<reference evidence="4 5" key="1">
    <citation type="submission" date="2023-07" db="EMBL/GenBank/DDBJ databases">
        <title>Sequencing the genomes of 1000 actinobacteria strains.</title>
        <authorList>
            <person name="Klenk H.-P."/>
        </authorList>
    </citation>
    <scope>NUCLEOTIDE SEQUENCE [LARGE SCALE GENOMIC DNA]</scope>
    <source>
        <strain evidence="4 5">DSM 14785</strain>
    </source>
</reference>
<dbReference type="InterPro" id="IPR009057">
    <property type="entry name" value="Homeodomain-like_sf"/>
</dbReference>
<dbReference type="Gene3D" id="1.10.357.10">
    <property type="entry name" value="Tetracycline Repressor, domain 2"/>
    <property type="match status" value="1"/>
</dbReference>
<feature type="DNA-binding region" description="H-T-H motif" evidence="2">
    <location>
        <begin position="37"/>
        <end position="56"/>
    </location>
</feature>
<evidence type="ECO:0000313" key="4">
    <source>
        <dbReference type="EMBL" id="MDQ0425433.1"/>
    </source>
</evidence>
<dbReference type="RefSeq" id="WP_070319903.1">
    <property type="nucleotide sequence ID" value="NZ_JAUSVM010000001.1"/>
</dbReference>
<proteinExistence type="predicted"/>
<evidence type="ECO:0000256" key="2">
    <source>
        <dbReference type="PROSITE-ProRule" id="PRU00335"/>
    </source>
</evidence>
<name>A0ABU0GJ84_9CELL</name>
<dbReference type="InterPro" id="IPR001647">
    <property type="entry name" value="HTH_TetR"/>
</dbReference>
<evidence type="ECO:0000313" key="5">
    <source>
        <dbReference type="Proteomes" id="UP001240250"/>
    </source>
</evidence>
<comment type="caution">
    <text evidence="4">The sequence shown here is derived from an EMBL/GenBank/DDBJ whole genome shotgun (WGS) entry which is preliminary data.</text>
</comment>
<keyword evidence="5" id="KW-1185">Reference proteome</keyword>
<dbReference type="Pfam" id="PF00440">
    <property type="entry name" value="TetR_N"/>
    <property type="match status" value="1"/>
</dbReference>
<dbReference type="SUPFAM" id="SSF46689">
    <property type="entry name" value="Homeodomain-like"/>
    <property type="match status" value="1"/>
</dbReference>
<organism evidence="4 5">
    <name type="scientific">Cellulomonas iranensis</name>
    <dbReference type="NCBI Taxonomy" id="76862"/>
    <lineage>
        <taxon>Bacteria</taxon>
        <taxon>Bacillati</taxon>
        <taxon>Actinomycetota</taxon>
        <taxon>Actinomycetes</taxon>
        <taxon>Micrococcales</taxon>
        <taxon>Cellulomonadaceae</taxon>
        <taxon>Cellulomonas</taxon>
    </lineage>
</organism>
<dbReference type="PROSITE" id="PS50977">
    <property type="entry name" value="HTH_TETR_2"/>
    <property type="match status" value="1"/>
</dbReference>
<gene>
    <name evidence="4" type="ORF">JO380_001814</name>
</gene>
<dbReference type="PRINTS" id="PR00455">
    <property type="entry name" value="HTHTETR"/>
</dbReference>
<evidence type="ECO:0000259" key="3">
    <source>
        <dbReference type="PROSITE" id="PS50977"/>
    </source>
</evidence>
<dbReference type="Proteomes" id="UP001240250">
    <property type="component" value="Unassembled WGS sequence"/>
</dbReference>
<dbReference type="InterPro" id="IPR050109">
    <property type="entry name" value="HTH-type_TetR-like_transc_reg"/>
</dbReference>
<keyword evidence="1 2" id="KW-0238">DNA-binding</keyword>